<keyword evidence="6" id="KW-1185">Reference proteome</keyword>
<dbReference type="Proteomes" id="UP001631949">
    <property type="component" value="Unassembled WGS sequence"/>
</dbReference>
<protein>
    <submittedName>
        <fullName evidence="5">FAD-dependent oxidoreductase</fullName>
    </submittedName>
</protein>
<evidence type="ECO:0000313" key="5">
    <source>
        <dbReference type="EMBL" id="MFM9414098.1"/>
    </source>
</evidence>
<dbReference type="InterPro" id="IPR015939">
    <property type="entry name" value="Fum_Rdtase/Succ_DH_flav-like_C"/>
</dbReference>
<dbReference type="PANTHER" id="PTHR11632">
    <property type="entry name" value="SUCCINATE DEHYDROGENASE 2 FLAVOPROTEIN SUBUNIT"/>
    <property type="match status" value="1"/>
</dbReference>
<dbReference type="InterPro" id="IPR037099">
    <property type="entry name" value="Fum_R/Succ_DH_flav-like_C_sf"/>
</dbReference>
<dbReference type="Pfam" id="PF02910">
    <property type="entry name" value="Succ_DH_flav_C"/>
    <property type="match status" value="1"/>
</dbReference>
<evidence type="ECO:0000256" key="2">
    <source>
        <dbReference type="ARBA" id="ARBA00023002"/>
    </source>
</evidence>
<dbReference type="SUPFAM" id="SSF46977">
    <property type="entry name" value="Succinate dehydrogenase/fumarate reductase flavoprotein C-terminal domain"/>
    <property type="match status" value="1"/>
</dbReference>
<evidence type="ECO:0000313" key="6">
    <source>
        <dbReference type="Proteomes" id="UP001631949"/>
    </source>
</evidence>
<dbReference type="PANTHER" id="PTHR11632:SF51">
    <property type="entry name" value="SUCCINATE DEHYDROGENASE [UBIQUINONE] FLAVOPROTEIN SUBUNIT, MITOCHONDRIAL"/>
    <property type="match status" value="1"/>
</dbReference>
<dbReference type="Gene3D" id="3.50.50.60">
    <property type="entry name" value="FAD/NAD(P)-binding domain"/>
    <property type="match status" value="2"/>
</dbReference>
<keyword evidence="2" id="KW-0560">Oxidoreductase</keyword>
<dbReference type="RefSeq" id="WP_408977711.1">
    <property type="nucleotide sequence ID" value="NZ_JBJUVG010000009.1"/>
</dbReference>
<feature type="domain" description="Fumarate reductase/succinate dehydrogenase flavoprotein-like C-terminal" evidence="4">
    <location>
        <begin position="454"/>
        <end position="539"/>
    </location>
</feature>
<dbReference type="InterPro" id="IPR030664">
    <property type="entry name" value="SdhA/FrdA/AprA"/>
</dbReference>
<dbReference type="InterPro" id="IPR036188">
    <property type="entry name" value="FAD/NAD-bd_sf"/>
</dbReference>
<evidence type="ECO:0000256" key="1">
    <source>
        <dbReference type="ARBA" id="ARBA00022630"/>
    </source>
</evidence>
<sequence>MINKDYEVSECDVLVAGGGIAGLMAAIAAAQKGAKVIVAEKANTLRSGSGATGCDHFFCYIPEEHGDFATALEELSNSQGGQIGRVDPALQKIFLERTHEVAEDWLRWGINMKPHGKWEFNGHTLPGHTCHWLKYDGKQQKPILTKVAKENGVIIDNKTVIQEFLLDKDKKICGAISLDVSNDIPAIKIYKTQSIVVSTGIAMRLYPSITPGWIFNACNCPAGTATGRAAAFKAGASLVNMDILWVHSGLRYFERVGKSTWIGVMKDSEMKQTSPFVKVATKEKADITGDIWGNIFPEKMNNGTGPVFMDCTETSDDDKEYMKWGMACEGCTSVLELMNQSDIDLDKHMVEFGRYNPILQGNGIQINTSGESDIEGLYCAGDELGNFNCGIAGAAVTGRIAGENAAEFVKSHKYTLDSKSDNLLESQQIRDFRELCETLTDRKEGAHWSELNLAIQQVMDDYCGLKYKRSRTMMSAGLSYLKEIEKRAKLSIKCDNSHELMRALESFDLLLMGKIVISCALERKESRGMHQRADYTYTNPLLNKQFLAVRQENGELKFQWREKF</sequence>
<evidence type="ECO:0000259" key="3">
    <source>
        <dbReference type="Pfam" id="PF00890"/>
    </source>
</evidence>
<name>A0ABW9GZX7_9FIRM</name>
<dbReference type="InterPro" id="IPR003953">
    <property type="entry name" value="FAD-dep_OxRdtase_2_FAD-bd"/>
</dbReference>
<dbReference type="SUPFAM" id="SSF51905">
    <property type="entry name" value="FAD/NAD(P)-binding domain"/>
    <property type="match status" value="1"/>
</dbReference>
<reference evidence="5 6" key="1">
    <citation type="journal article" date="2016" name="Int. J. Syst. Evol. Microbiol.">
        <title>Peptococcus simiae sp. nov., isolated from rhesus macaque faeces and emended description of the genus Peptococcus.</title>
        <authorList>
            <person name="Shkoporov A.N."/>
            <person name="Efimov B.A."/>
            <person name="Kondova I."/>
            <person name="Ouwerling B."/>
            <person name="Chaplin A.V."/>
            <person name="Shcherbakova V.A."/>
            <person name="Langermans J.A.M."/>
        </authorList>
    </citation>
    <scope>NUCLEOTIDE SEQUENCE [LARGE SCALE GENOMIC DNA]</scope>
    <source>
        <strain evidence="5 6">M108</strain>
    </source>
</reference>
<accession>A0ABW9GZX7</accession>
<feature type="domain" description="FAD-dependent oxidoreductase 2 FAD-binding" evidence="3">
    <location>
        <begin position="12"/>
        <end position="386"/>
    </location>
</feature>
<dbReference type="PRINTS" id="PR00368">
    <property type="entry name" value="FADPNR"/>
</dbReference>
<evidence type="ECO:0000259" key="4">
    <source>
        <dbReference type="Pfam" id="PF02910"/>
    </source>
</evidence>
<gene>
    <name evidence="5" type="ORF">ACKQTC_06935</name>
</gene>
<dbReference type="EMBL" id="JBJUVG010000009">
    <property type="protein sequence ID" value="MFM9414098.1"/>
    <property type="molecule type" value="Genomic_DNA"/>
</dbReference>
<keyword evidence="1" id="KW-0285">Flavoprotein</keyword>
<comment type="caution">
    <text evidence="5">The sequence shown here is derived from an EMBL/GenBank/DDBJ whole genome shotgun (WGS) entry which is preliminary data.</text>
</comment>
<dbReference type="PRINTS" id="PR00411">
    <property type="entry name" value="PNDRDTASEI"/>
</dbReference>
<proteinExistence type="predicted"/>
<dbReference type="Pfam" id="PF00890">
    <property type="entry name" value="FAD_binding_2"/>
    <property type="match status" value="1"/>
</dbReference>
<dbReference type="PIRSF" id="PIRSF000171">
    <property type="entry name" value="SDHA_APRA_LASPO"/>
    <property type="match status" value="1"/>
</dbReference>
<organism evidence="5 6">
    <name type="scientific">Peptococcus simiae</name>
    <dbReference type="NCBI Taxonomy" id="1643805"/>
    <lineage>
        <taxon>Bacteria</taxon>
        <taxon>Bacillati</taxon>
        <taxon>Bacillota</taxon>
        <taxon>Clostridia</taxon>
        <taxon>Eubacteriales</taxon>
        <taxon>Peptococcaceae</taxon>
        <taxon>Peptococcus</taxon>
    </lineage>
</organism>